<dbReference type="RefSeq" id="WP_151252809.1">
    <property type="nucleotide sequence ID" value="NZ_CAXOHV010000001.1"/>
</dbReference>
<proteinExistence type="inferred from homology"/>
<keyword evidence="6 9" id="KW-0067">ATP-binding</keyword>
<evidence type="ECO:0000313" key="12">
    <source>
        <dbReference type="Proteomes" id="UP000251485"/>
    </source>
</evidence>
<keyword evidence="5 9" id="KW-0547">Nucleotide-binding</keyword>
<dbReference type="GO" id="GO:1904812">
    <property type="term" value="P:rRNA acetylation involved in maturation of SSU-rRNA"/>
    <property type="evidence" value="ECO:0007669"/>
    <property type="project" value="TreeGrafter"/>
</dbReference>
<keyword evidence="1 9" id="KW-0963">Cytoplasm</keyword>
<dbReference type="SUPFAM" id="SSF52540">
    <property type="entry name" value="P-loop containing nucleoside triphosphate hydrolases"/>
    <property type="match status" value="1"/>
</dbReference>
<dbReference type="PANTHER" id="PTHR10925">
    <property type="entry name" value="N-ACETYLTRANSFERASE 10"/>
    <property type="match status" value="1"/>
</dbReference>
<dbReference type="CDD" id="cd04301">
    <property type="entry name" value="NAT_SF"/>
    <property type="match status" value="1"/>
</dbReference>
<dbReference type="InterPro" id="IPR038321">
    <property type="entry name" value="TmcA_C_sf"/>
</dbReference>
<comment type="subcellular location">
    <subcellularLocation>
        <location evidence="9">Cytoplasm</location>
    </subcellularLocation>
</comment>
<gene>
    <name evidence="9 11" type="primary">tmcA</name>
    <name evidence="11" type="ORF">NCTC10975_00334</name>
</gene>
<dbReference type="EMBL" id="UAUE01000002">
    <property type="protein sequence ID" value="SPY94005.1"/>
    <property type="molecule type" value="Genomic_DNA"/>
</dbReference>
<sequence>MPSLDLLRYQQAFARLGQRRLLLLAGSYTWQREQLRAIQQQCKGDWLILSSEMSEAIKPEHAHQLLGREYLHAVFDANHAFNADALAMLTGTLKAGSWLILCLPDIVQWQHYIDNDSQRWNDAQGVISTPHFMAWLAKITLADKQAIIWQASQPLVLPEIKNTGQQWALPQGMPTIQQRQLLAHLLQAKSGVWSITAPRGRGKSALAGMLIEQWPGSVTVCAPAKNSIEVLLSHTHKTIEFYSPDNLLALCHTEHLCRDWLIIDEAATIPIAQLIALCQHFPRVLMTTTVQGYEGTGRGFILKLGDSIPKLQNYQLTVPIRWAQDDPLENWLNQLLLLDEPSFHHANQSGEVVITSCQHFDSEQRANFYQLLTSAHYRTTPLDLRRLFDGQKQHYWSAFIHRHLVGAVWCIEEGGLAKALAQDVWRGIRRPRGNLVAQSLVTYGLSIEAMCLTSLRISRIAVLPAYRRQKVAAKLVADIAKQCQKQNIDYLSVSFGYTDALANFWQQCGFSLVRLGVHKEASSGCYTAMAIYPISAQGQQLLQVAQQALALQSDYITQQTGISLATALPSASEADHWLMMAGFAFAHRSILTVYQSVGYFLQGDRSRYPLLVAFFIDKQSVEACVKQFSLSGKKALVTTLRRQCQQLMAEKDEQLAQAYQHWLTTTSSGHFCWANRPHHPIYH</sequence>
<comment type="catalytic activity">
    <reaction evidence="9">
        <text>cytidine(34) in elongator tRNA(Met) + acetyl-CoA + ATP + H2O = N(4)-acetylcytidine(34) in elongator tRNA(Met) + ADP + phosphate + CoA + H(+)</text>
        <dbReference type="Rhea" id="RHEA:43788"/>
        <dbReference type="Rhea" id="RHEA-COMP:10693"/>
        <dbReference type="Rhea" id="RHEA-COMP:10694"/>
        <dbReference type="ChEBI" id="CHEBI:15377"/>
        <dbReference type="ChEBI" id="CHEBI:15378"/>
        <dbReference type="ChEBI" id="CHEBI:30616"/>
        <dbReference type="ChEBI" id="CHEBI:43474"/>
        <dbReference type="ChEBI" id="CHEBI:57287"/>
        <dbReference type="ChEBI" id="CHEBI:57288"/>
        <dbReference type="ChEBI" id="CHEBI:74900"/>
        <dbReference type="ChEBI" id="CHEBI:82748"/>
        <dbReference type="ChEBI" id="CHEBI:456216"/>
        <dbReference type="EC" id="2.3.1.193"/>
    </reaction>
</comment>
<accession>A0A2X2C1P2</accession>
<evidence type="ECO:0000256" key="9">
    <source>
        <dbReference type="HAMAP-Rule" id="MF_01886"/>
    </source>
</evidence>
<dbReference type="GO" id="GO:0002101">
    <property type="term" value="P:tRNA wobble cytosine modification"/>
    <property type="evidence" value="ECO:0007669"/>
    <property type="project" value="UniProtKB-UniRule"/>
</dbReference>
<evidence type="ECO:0000256" key="5">
    <source>
        <dbReference type="ARBA" id="ARBA00022741"/>
    </source>
</evidence>
<dbReference type="Proteomes" id="UP000251485">
    <property type="component" value="Unassembled WGS sequence"/>
</dbReference>
<dbReference type="GO" id="GO:0000049">
    <property type="term" value="F:tRNA binding"/>
    <property type="evidence" value="ECO:0007669"/>
    <property type="project" value="UniProtKB-UniRule"/>
</dbReference>
<dbReference type="InterPro" id="IPR033442">
    <property type="entry name" value="TmcA_tRNA_bind"/>
</dbReference>
<feature type="binding site" evidence="9">
    <location>
        <position position="321"/>
    </location>
    <ligand>
        <name>ATP</name>
        <dbReference type="ChEBI" id="CHEBI:30616"/>
    </ligand>
</feature>
<feature type="domain" description="N-acetyltransferase" evidence="10">
    <location>
        <begin position="352"/>
        <end position="532"/>
    </location>
</feature>
<evidence type="ECO:0000313" key="11">
    <source>
        <dbReference type="EMBL" id="SPY94005.1"/>
    </source>
</evidence>
<dbReference type="GO" id="GO:0005524">
    <property type="term" value="F:ATP binding"/>
    <property type="evidence" value="ECO:0007669"/>
    <property type="project" value="UniProtKB-UniRule"/>
</dbReference>
<evidence type="ECO:0000256" key="7">
    <source>
        <dbReference type="ARBA" id="ARBA00022884"/>
    </source>
</evidence>
<reference evidence="11 12" key="1">
    <citation type="submission" date="2018-06" db="EMBL/GenBank/DDBJ databases">
        <authorList>
            <consortium name="Pathogen Informatics"/>
            <person name="Doyle S."/>
        </authorList>
    </citation>
    <scope>NUCLEOTIDE SEQUENCE [LARGE SCALE GENOMIC DNA]</scope>
    <source>
        <strain evidence="11 12">NCTC10975</strain>
    </source>
</reference>
<dbReference type="InterPro" id="IPR007807">
    <property type="entry name" value="TcmA/NAT10_helicase"/>
</dbReference>
<dbReference type="Pfam" id="PF08351">
    <property type="entry name" value="TmcA_N"/>
    <property type="match status" value="1"/>
</dbReference>
<dbReference type="GO" id="GO:0051392">
    <property type="term" value="F:tRNA cytidine N4-acetyltransferase activity"/>
    <property type="evidence" value="ECO:0007669"/>
    <property type="project" value="UniProtKB-UniRule"/>
</dbReference>
<dbReference type="InterPro" id="IPR000182">
    <property type="entry name" value="GNAT_dom"/>
</dbReference>
<evidence type="ECO:0000256" key="8">
    <source>
        <dbReference type="ARBA" id="ARBA00023315"/>
    </source>
</evidence>
<dbReference type="Gene3D" id="1.20.120.890">
    <property type="entry name" value="tRNA(Met) cytidine acetyltransferase, tail domain"/>
    <property type="match status" value="1"/>
</dbReference>
<keyword evidence="8 9" id="KW-0012">Acyltransferase</keyword>
<comment type="caution">
    <text evidence="9">Lacks conserved residue(s) required for the propagation of feature annotation.</text>
</comment>
<dbReference type="EC" id="2.3.1.193" evidence="9"/>
<dbReference type="InterPro" id="IPR027417">
    <property type="entry name" value="P-loop_NTPase"/>
</dbReference>
<dbReference type="Gene3D" id="3.40.50.11040">
    <property type="match status" value="1"/>
</dbReference>
<evidence type="ECO:0000256" key="4">
    <source>
        <dbReference type="ARBA" id="ARBA00022694"/>
    </source>
</evidence>
<keyword evidence="7 9" id="KW-0694">RNA-binding</keyword>
<dbReference type="Gene3D" id="3.40.50.300">
    <property type="entry name" value="P-loop containing nucleotide triphosphate hydrolases"/>
    <property type="match status" value="1"/>
</dbReference>
<dbReference type="Pfam" id="PF17176">
    <property type="entry name" value="tRNA_bind_3"/>
    <property type="match status" value="1"/>
</dbReference>
<dbReference type="Pfam" id="PF13718">
    <property type="entry name" value="GNAT_acetyltr_2"/>
    <property type="match status" value="1"/>
</dbReference>
<evidence type="ECO:0000259" key="10">
    <source>
        <dbReference type="PROSITE" id="PS51186"/>
    </source>
</evidence>
<dbReference type="InterPro" id="IPR024914">
    <property type="entry name" value="tRNA_acetyltr_TmcA"/>
</dbReference>
<dbReference type="HAMAP" id="MF_01886">
    <property type="entry name" value="tRNA_acetyltr_TmcA"/>
    <property type="match status" value="1"/>
</dbReference>
<dbReference type="AlphaFoldDB" id="A0A2X2C1P2"/>
<feature type="binding site" evidence="9">
    <location>
        <position position="178"/>
    </location>
    <ligand>
        <name>ATP</name>
        <dbReference type="ChEBI" id="CHEBI:30616"/>
    </ligand>
</feature>
<dbReference type="SUPFAM" id="SSF55729">
    <property type="entry name" value="Acyl-CoA N-acyltransferases (Nat)"/>
    <property type="match status" value="1"/>
</dbReference>
<evidence type="ECO:0000256" key="3">
    <source>
        <dbReference type="ARBA" id="ARBA00022679"/>
    </source>
</evidence>
<organism evidence="11 12">
    <name type="scientific">Proteus mirabilis</name>
    <dbReference type="NCBI Taxonomy" id="584"/>
    <lineage>
        <taxon>Bacteria</taxon>
        <taxon>Pseudomonadati</taxon>
        <taxon>Pseudomonadota</taxon>
        <taxon>Gammaproteobacteria</taxon>
        <taxon>Enterobacterales</taxon>
        <taxon>Morganellaceae</taxon>
        <taxon>Proteus</taxon>
    </lineage>
</organism>
<dbReference type="GO" id="GO:0005737">
    <property type="term" value="C:cytoplasm"/>
    <property type="evidence" value="ECO:0007669"/>
    <property type="project" value="UniProtKB-SubCell"/>
</dbReference>
<protein>
    <recommendedName>
        <fullName evidence="9">tRNA(Met) cytidine acetyltransferase TmcA</fullName>
        <ecNumber evidence="9">2.3.1.193</ecNumber>
    </recommendedName>
</protein>
<comment type="function">
    <text evidence="9">Catalyzes the formation of N(4)-acetylcytidine (ac(4)C) at the wobble position of tRNA(Met), by using acetyl-CoA as an acetyl donor and ATP (or GTP).</text>
</comment>
<dbReference type="InterPro" id="IPR032672">
    <property type="entry name" value="TmcA/NAT10/Kre33"/>
</dbReference>
<evidence type="ECO:0000256" key="1">
    <source>
        <dbReference type="ARBA" id="ARBA00022490"/>
    </source>
</evidence>
<dbReference type="PROSITE" id="PS51186">
    <property type="entry name" value="GNAT"/>
    <property type="match status" value="1"/>
</dbReference>
<dbReference type="Pfam" id="PF05127">
    <property type="entry name" value="NAT10_TcmA_helicase"/>
    <property type="match status" value="1"/>
</dbReference>
<evidence type="ECO:0000256" key="2">
    <source>
        <dbReference type="ARBA" id="ARBA00022555"/>
    </source>
</evidence>
<keyword evidence="4 9" id="KW-0819">tRNA processing</keyword>
<dbReference type="Gene3D" id="3.40.630.30">
    <property type="match status" value="1"/>
</dbReference>
<comment type="similarity">
    <text evidence="9">Belongs to the TmcA family.</text>
</comment>
<dbReference type="PANTHER" id="PTHR10925:SF5">
    <property type="entry name" value="RNA CYTIDINE ACETYLTRANSFERASE"/>
    <property type="match status" value="1"/>
</dbReference>
<name>A0A2X2C1P2_PROMI</name>
<feature type="binding site" evidence="9">
    <location>
        <begin position="460"/>
        <end position="462"/>
    </location>
    <ligand>
        <name>acetyl-CoA</name>
        <dbReference type="ChEBI" id="CHEBI:57288"/>
    </ligand>
</feature>
<dbReference type="InterPro" id="IPR013562">
    <property type="entry name" value="TmcA/NAT10_N"/>
</dbReference>
<keyword evidence="2 9" id="KW-0820">tRNA-binding</keyword>
<dbReference type="InterPro" id="IPR016181">
    <property type="entry name" value="Acyl_CoA_acyltransferase"/>
</dbReference>
<keyword evidence="3 9" id="KW-0808">Transferase</keyword>
<evidence type="ECO:0000256" key="6">
    <source>
        <dbReference type="ARBA" id="ARBA00022840"/>
    </source>
</evidence>
<dbReference type="GO" id="GO:1990883">
    <property type="term" value="F:18S rRNA cytidine N-acetyltransferase activity"/>
    <property type="evidence" value="ECO:0007669"/>
    <property type="project" value="TreeGrafter"/>
</dbReference>
<dbReference type="GO" id="GO:0051391">
    <property type="term" value="P:tRNA acetylation"/>
    <property type="evidence" value="ECO:0007669"/>
    <property type="project" value="UniProtKB-UniRule"/>
</dbReference>